<dbReference type="InterPro" id="IPR043964">
    <property type="entry name" value="P-loop_TraG"/>
</dbReference>
<dbReference type="Gene3D" id="3.40.50.300">
    <property type="entry name" value="P-loop containing nucleotide triphosphate hydrolases"/>
    <property type="match status" value="1"/>
</dbReference>
<dbReference type="SMART" id="SM00382">
    <property type="entry name" value="AAA"/>
    <property type="match status" value="1"/>
</dbReference>
<keyword evidence="9" id="KW-1185">Reference proteome</keyword>
<evidence type="ECO:0000313" key="7">
    <source>
        <dbReference type="EMBL" id="CQR29573.1"/>
    </source>
</evidence>
<evidence type="ECO:0000256" key="1">
    <source>
        <dbReference type="ARBA" id="ARBA00006512"/>
    </source>
</evidence>
<name>D6CUJ5_THIA3</name>
<evidence type="ECO:0000313" key="6">
    <source>
        <dbReference type="EMBL" id="CAZ88964.1"/>
    </source>
</evidence>
<keyword evidence="2" id="KW-0547">Nucleotide-binding</keyword>
<dbReference type="HOGENOM" id="CLU_008341_1_0_4"/>
<comment type="similarity">
    <text evidence="1">Belongs to the TrbE/VirB4 family.</text>
</comment>
<feature type="coiled-coil region" evidence="4">
    <location>
        <begin position="145"/>
        <end position="172"/>
    </location>
</feature>
<dbReference type="InterPro" id="IPR051162">
    <property type="entry name" value="T4SS_component"/>
</dbReference>
<dbReference type="Proteomes" id="UP000078599">
    <property type="component" value="Unassembled WGS sequence"/>
</dbReference>
<dbReference type="eggNOG" id="COG3451">
    <property type="taxonomic scope" value="Bacteria"/>
</dbReference>
<dbReference type="KEGG" id="thi:THI_2325"/>
<dbReference type="NCBIfam" id="NF010404">
    <property type="entry name" value="PRK13830.1"/>
    <property type="match status" value="1"/>
</dbReference>
<keyword evidence="3" id="KW-0067">ATP-binding</keyword>
<dbReference type="EMBL" id="CTRI01000004">
    <property type="protein sequence ID" value="CQR29573.1"/>
    <property type="molecule type" value="Genomic_DNA"/>
</dbReference>
<reference evidence="7 9" key="4">
    <citation type="submission" date="2015-03" db="EMBL/GenBank/DDBJ databases">
        <authorList>
            <person name="Regsiter A."/>
            <person name="william w."/>
        </authorList>
    </citation>
    <scope>NUCLEOTIDE SEQUENCE [LARGE SCALE GENOMIC DNA]</scope>
    <source>
        <strain evidence="7 9">CB1</strain>
    </source>
</reference>
<dbReference type="InterPro" id="IPR027417">
    <property type="entry name" value="P-loop_NTPase"/>
</dbReference>
<evidence type="ECO:0000313" key="8">
    <source>
        <dbReference type="Proteomes" id="UP000002372"/>
    </source>
</evidence>
<feature type="domain" description="AAA+ ATPase" evidence="5">
    <location>
        <begin position="452"/>
        <end position="711"/>
    </location>
</feature>
<keyword evidence="4" id="KW-0175">Coiled coil</keyword>
<proteinExistence type="inferred from homology"/>
<protein>
    <submittedName>
        <fullName evidence="7">Conjugal transfer protein TrbE</fullName>
    </submittedName>
    <submittedName>
        <fullName evidence="6">Type IV secretory pathway, VirB4 component (CagE, TrbE, VirB )</fullName>
    </submittedName>
</protein>
<dbReference type="SUPFAM" id="SSF52540">
    <property type="entry name" value="P-loop containing nucleoside triphosphate hydrolases"/>
    <property type="match status" value="1"/>
</dbReference>
<dbReference type="Pfam" id="PF19044">
    <property type="entry name" value="P-loop_TraG"/>
    <property type="match status" value="1"/>
</dbReference>
<dbReference type="OrthoDB" id="9816422at2"/>
<dbReference type="CDD" id="cd01127">
    <property type="entry name" value="TrwB_TraG_TraD_VirD4"/>
    <property type="match status" value="1"/>
</dbReference>
<evidence type="ECO:0000256" key="3">
    <source>
        <dbReference type="ARBA" id="ARBA00022840"/>
    </source>
</evidence>
<dbReference type="PANTHER" id="PTHR30121">
    <property type="entry name" value="UNCHARACTERIZED PROTEIN YJGR-RELATED"/>
    <property type="match status" value="1"/>
</dbReference>
<reference evidence="8" key="2">
    <citation type="journal article" date="2010" name="PLoS Genet.">
        <title>Structure, function, and evolution of the Thiomonas spp. genome.</title>
        <authorList>
            <person name="Arsene-Ploetze F."/>
            <person name="Koechler S."/>
            <person name="Marchal M."/>
            <person name="Coppee J.Y."/>
            <person name="Chandler M."/>
            <person name="Bonnefoy V."/>
            <person name="Brochier-Armanet C."/>
            <person name="Barakat M."/>
            <person name="Barbe V."/>
            <person name="Battaglia-Brunet F."/>
            <person name="Bruneel O."/>
            <person name="Bryan C.G."/>
            <person name="Cleiss-Arnold J."/>
            <person name="Cruveiller S."/>
            <person name="Erhardt M."/>
            <person name="Heinrich-Salmeron A."/>
            <person name="Hommais F."/>
            <person name="Joulian C."/>
            <person name="Krin E."/>
            <person name="Lieutaud A."/>
            <person name="Lievremont D."/>
            <person name="Michel C."/>
            <person name="Muller D."/>
            <person name="Ortet P."/>
            <person name="Proux C."/>
            <person name="Siguier P."/>
            <person name="Roche D."/>
            <person name="Rouy Z."/>
            <person name="Salvignol G."/>
            <person name="Slyemi D."/>
            <person name="Talla E."/>
            <person name="Weiss S."/>
            <person name="Weissenbach J."/>
            <person name="Medigue C."/>
            <person name="Bertin P.N."/>
        </authorList>
    </citation>
    <scope>NUCLEOTIDE SEQUENCE [LARGE SCALE GENOMIC DNA]</scope>
    <source>
        <strain evidence="8">DSM 22701 / CIP 110005 / 3As</strain>
    </source>
</reference>
<dbReference type="InterPro" id="IPR018145">
    <property type="entry name" value="CagE_TrbE_VirB_cntrl_dom"/>
</dbReference>
<dbReference type="InterPro" id="IPR003593">
    <property type="entry name" value="AAA+_ATPase"/>
</dbReference>
<dbReference type="PANTHER" id="PTHR30121:SF12">
    <property type="entry name" value="TYPE IV SECRETION SYSTEM PROTEIN CAGE"/>
    <property type="match status" value="1"/>
</dbReference>
<evidence type="ECO:0000256" key="4">
    <source>
        <dbReference type="SAM" id="Coils"/>
    </source>
</evidence>
<reference evidence="6" key="3">
    <citation type="submission" date="2010-07" db="EMBL/GenBank/DDBJ databases">
        <authorList>
            <person name="Genoscope - CEA"/>
        </authorList>
    </citation>
    <scope>NUCLEOTIDE SEQUENCE</scope>
    <source>
        <strain evidence="6">3As</strain>
    </source>
</reference>
<accession>D6CUJ5</accession>
<evidence type="ECO:0000313" key="9">
    <source>
        <dbReference type="Proteomes" id="UP000078599"/>
    </source>
</evidence>
<dbReference type="RefSeq" id="WP_013106264.1">
    <property type="nucleotide sequence ID" value="NC_014145.1"/>
</dbReference>
<evidence type="ECO:0000259" key="5">
    <source>
        <dbReference type="SMART" id="SM00382"/>
    </source>
</evidence>
<dbReference type="EMBL" id="FP475956">
    <property type="protein sequence ID" value="CAZ88964.1"/>
    <property type="molecule type" value="Genomic_DNA"/>
</dbReference>
<dbReference type="AlphaFoldDB" id="D6CUJ5"/>
<dbReference type="GO" id="GO:0005524">
    <property type="term" value="F:ATP binding"/>
    <property type="evidence" value="ECO:0007669"/>
    <property type="project" value="UniProtKB-KW"/>
</dbReference>
<evidence type="ECO:0000256" key="2">
    <source>
        <dbReference type="ARBA" id="ARBA00022741"/>
    </source>
</evidence>
<organism evidence="6 8">
    <name type="scientific">Thiomonas arsenitoxydans (strain DSM 22701 / CIP 110005 / 3As)</name>
    <dbReference type="NCBI Taxonomy" id="426114"/>
    <lineage>
        <taxon>Bacteria</taxon>
        <taxon>Pseudomonadati</taxon>
        <taxon>Pseudomonadota</taxon>
        <taxon>Betaproteobacteria</taxon>
        <taxon>Burkholderiales</taxon>
        <taxon>Thiomonas</taxon>
    </lineage>
</organism>
<sequence length="819" mass="91229">MMALGEFRSAAYGLTDLLPWAALVDNGVVLTKGGGLMAAWEYHGPDLDSSTREELGAMAARVNAALKLGDGWVLHCDAVRAPAPGYVPPGAFPDRTTRLIDDVRRNSHERSFVGYRSRFILTVTWFPMPDAASKTADLFVEGRVKATASRNLERFNEQIRELESRLSTLLEIHRLKDNFDPRTGVLTSPLLAHLEQCVSLLPDRRPFRMAQVPMYLDAVLGQHDFTTGFIPRIDRRSLSCIALTGLPPESFPGILDMLSRLPVSYRWSSRFIYLDPGQAEKTLNKYRSKWAQKRKSMMNLLRENAGGQATHINADADRMANDAVQALAEASSGMVLFGYYTSVLLLSHEDLEVLDESTREMVKLIENRGFGARVEDVNAVEAYLGTLPGNTAANVRRPIIHTLNLAHLLPLTAVWAGPEHNPCPFYPPNSPPLLQAKTDGGTPFTLCLHAADLGHSAILGPTGAGKSTLLALVAAQQFRYPGAQVFAFDKGYSMLPLCWAAGGEHYDIAGEQGDLAFCPLGRVDEPAERVWAAEWLEQLCELQGVKMLPHHRQELFRAITQLGASTEKMAQRTLTNFLVLLQDQSLREALQAYTLRGMAGHLLDAETDSLGQDVFQVFEMEHLMNKGDKLVLPVLTYLFHRIEQRFNGQPTLLILDEAWIMLSHPAFKAKIREWLKVLRKANVAVVFATQSLTDLVRSGIADVIFESCPTKIFLPNPEAETENIRPLYEGVGLNARQIQILAFATPKRQYYVMHPDGCRLFDLGLTSPELAFVGASGKNDIARIRQLRETLGDAWPAQWLRERGQNHAAELWVFVPMEF</sequence>
<reference key="1">
    <citation type="submission" date="2009-07" db="EMBL/GenBank/DDBJ databases">
        <authorList>
            <person name="Genoscope - CEA"/>
        </authorList>
    </citation>
    <scope>NUCLEOTIDE SEQUENCE</scope>
    <source>
        <strain>3As</strain>
    </source>
</reference>
<dbReference type="Pfam" id="PF03135">
    <property type="entry name" value="CagE_TrbE_VirB"/>
    <property type="match status" value="1"/>
</dbReference>
<dbReference type="Proteomes" id="UP000002372">
    <property type="component" value="Chromosome"/>
</dbReference>
<gene>
    <name evidence="7" type="primary">trbE</name>
    <name evidence="6" type="ordered locus">THI_2325</name>
    <name evidence="7" type="ORF">THICB1_120109</name>
</gene>